<dbReference type="EMBL" id="KV417966">
    <property type="protein sequence ID" value="KZP04046.1"/>
    <property type="molecule type" value="Genomic_DNA"/>
</dbReference>
<proteinExistence type="predicted"/>
<feature type="region of interest" description="Disordered" evidence="1">
    <location>
        <begin position="70"/>
        <end position="93"/>
    </location>
</feature>
<feature type="region of interest" description="Disordered" evidence="1">
    <location>
        <begin position="146"/>
        <end position="190"/>
    </location>
</feature>
<feature type="region of interest" description="Disordered" evidence="1">
    <location>
        <begin position="19"/>
        <end position="39"/>
    </location>
</feature>
<feature type="compositionally biased region" description="Polar residues" evidence="1">
    <location>
        <begin position="153"/>
        <end position="170"/>
    </location>
</feature>
<gene>
    <name evidence="2" type="ORF">FIBSPDRAFT_878914</name>
</gene>
<dbReference type="OrthoDB" id="2691803at2759"/>
<dbReference type="AlphaFoldDB" id="A0A167UKN6"/>
<sequence length="240" mass="26758">MKVGTGKPAWVLLSREKGKLHPVPGVPRPEGNDLDRFKGRTSAGMSESHIYIAIKKQVPDHVYASWDQSEPVNTSDVDHVSHESDSDDPVSEAWDSDIVAAASTVFPRGEKRRSVSLSDAAETPEEHRHFKKTKFEHTAATEACWPTFPVPDLQNTASSDSETGSDNTTRPPLHPRDRVPSQRRSLHTGSSITPPCPFVLYTQDEVRLWGRVQGQDVDGKLFINPWSSEYTMETDFNLPL</sequence>
<organism evidence="2 3">
    <name type="scientific">Athelia psychrophila</name>
    <dbReference type="NCBI Taxonomy" id="1759441"/>
    <lineage>
        <taxon>Eukaryota</taxon>
        <taxon>Fungi</taxon>
        <taxon>Dikarya</taxon>
        <taxon>Basidiomycota</taxon>
        <taxon>Agaricomycotina</taxon>
        <taxon>Agaricomycetes</taxon>
        <taxon>Agaricomycetidae</taxon>
        <taxon>Atheliales</taxon>
        <taxon>Atheliaceae</taxon>
        <taxon>Athelia</taxon>
    </lineage>
</organism>
<evidence type="ECO:0000313" key="3">
    <source>
        <dbReference type="Proteomes" id="UP000076532"/>
    </source>
</evidence>
<evidence type="ECO:0000313" key="2">
    <source>
        <dbReference type="EMBL" id="KZP04046.1"/>
    </source>
</evidence>
<feature type="region of interest" description="Disordered" evidence="1">
    <location>
        <begin position="108"/>
        <end position="133"/>
    </location>
</feature>
<feature type="compositionally biased region" description="Basic and acidic residues" evidence="1">
    <location>
        <begin position="124"/>
        <end position="133"/>
    </location>
</feature>
<accession>A0A167UKN6</accession>
<dbReference type="Proteomes" id="UP000076532">
    <property type="component" value="Unassembled WGS sequence"/>
</dbReference>
<protein>
    <submittedName>
        <fullName evidence="2">Uncharacterized protein</fullName>
    </submittedName>
</protein>
<evidence type="ECO:0000256" key="1">
    <source>
        <dbReference type="SAM" id="MobiDB-lite"/>
    </source>
</evidence>
<reference evidence="2 3" key="1">
    <citation type="journal article" date="2016" name="Mol. Biol. Evol.">
        <title>Comparative Genomics of Early-Diverging Mushroom-Forming Fungi Provides Insights into the Origins of Lignocellulose Decay Capabilities.</title>
        <authorList>
            <person name="Nagy L.G."/>
            <person name="Riley R."/>
            <person name="Tritt A."/>
            <person name="Adam C."/>
            <person name="Daum C."/>
            <person name="Floudas D."/>
            <person name="Sun H."/>
            <person name="Yadav J.S."/>
            <person name="Pangilinan J."/>
            <person name="Larsson K.H."/>
            <person name="Matsuura K."/>
            <person name="Barry K."/>
            <person name="Labutti K."/>
            <person name="Kuo R."/>
            <person name="Ohm R.A."/>
            <person name="Bhattacharya S.S."/>
            <person name="Shirouzu T."/>
            <person name="Yoshinaga Y."/>
            <person name="Martin F.M."/>
            <person name="Grigoriev I.V."/>
            <person name="Hibbett D.S."/>
        </authorList>
    </citation>
    <scope>NUCLEOTIDE SEQUENCE [LARGE SCALE GENOMIC DNA]</scope>
    <source>
        <strain evidence="2 3">CBS 109695</strain>
    </source>
</reference>
<name>A0A167UKN6_9AGAM</name>
<keyword evidence="3" id="KW-1185">Reference proteome</keyword>